<evidence type="ECO:0000256" key="4">
    <source>
        <dbReference type="ARBA" id="ARBA00022737"/>
    </source>
</evidence>
<evidence type="ECO:0000256" key="8">
    <source>
        <dbReference type="ARBA" id="ARBA00022771"/>
    </source>
</evidence>
<dbReference type="SUPFAM" id="SSF52540">
    <property type="entry name" value="P-loop containing nucleoside triphosphate hydrolases"/>
    <property type="match status" value="2"/>
</dbReference>
<dbReference type="PROSITE" id="PS50893">
    <property type="entry name" value="ABC_TRANSPORTER_2"/>
    <property type="match status" value="1"/>
</dbReference>
<evidence type="ECO:0000259" key="18">
    <source>
        <dbReference type="PROSITE" id="PS50893"/>
    </source>
</evidence>
<protein>
    <recommendedName>
        <fullName evidence="16">UvrABC system protein A</fullName>
    </recommendedName>
    <alternativeName>
        <fullName evidence="17">Excinuclease ABC subunit A</fullName>
    </alternativeName>
</protein>
<keyword evidence="5" id="KW-0547">Nucleotide-binding</keyword>
<evidence type="ECO:0000256" key="14">
    <source>
        <dbReference type="ARBA" id="ARBA00023236"/>
    </source>
</evidence>
<comment type="subcellular location">
    <subcellularLocation>
        <location evidence="1">Cytoplasm</location>
    </subcellularLocation>
</comment>
<dbReference type="Proteomes" id="UP001484199">
    <property type="component" value="Chromosome"/>
</dbReference>
<evidence type="ECO:0000256" key="15">
    <source>
        <dbReference type="ARBA" id="ARBA00038000"/>
    </source>
</evidence>
<evidence type="ECO:0000256" key="1">
    <source>
        <dbReference type="ARBA" id="ARBA00004496"/>
    </source>
</evidence>
<proteinExistence type="inferred from homology"/>
<evidence type="ECO:0000256" key="13">
    <source>
        <dbReference type="ARBA" id="ARBA00023204"/>
    </source>
</evidence>
<keyword evidence="20" id="KW-1185">Reference proteome</keyword>
<gene>
    <name evidence="19" type="primary">uvrA</name>
    <name evidence="19" type="ORF">AshY1_02640</name>
</gene>
<dbReference type="EMBL" id="CP146843">
    <property type="protein sequence ID" value="WYY26395.1"/>
    <property type="molecule type" value="Genomic_DNA"/>
</dbReference>
<keyword evidence="8" id="KW-0863">Zinc-finger</keyword>
<dbReference type="RefSeq" id="WP_341266799.1">
    <property type="nucleotide sequence ID" value="NZ_CP146843.1"/>
</dbReference>
<dbReference type="Pfam" id="PF17755">
    <property type="entry name" value="UvrA_DNA-bind"/>
    <property type="match status" value="1"/>
</dbReference>
<keyword evidence="14" id="KW-0742">SOS response</keyword>
<feature type="domain" description="ABC transporter" evidence="18">
    <location>
        <begin position="598"/>
        <end position="924"/>
    </location>
</feature>
<dbReference type="Gene3D" id="1.10.8.280">
    <property type="entry name" value="ABC transporter ATPase domain-like"/>
    <property type="match status" value="1"/>
</dbReference>
<dbReference type="InterPro" id="IPR004602">
    <property type="entry name" value="UvrA"/>
</dbReference>
<keyword evidence="6" id="KW-0227">DNA damage</keyword>
<keyword evidence="9" id="KW-0862">Zinc</keyword>
<dbReference type="InterPro" id="IPR013815">
    <property type="entry name" value="ATP_grasp_subdomain_1"/>
</dbReference>
<dbReference type="Gene3D" id="1.20.1580.10">
    <property type="entry name" value="ABC transporter ATPase like domain"/>
    <property type="match status" value="2"/>
</dbReference>
<keyword evidence="3" id="KW-0479">Metal-binding</keyword>
<dbReference type="PANTHER" id="PTHR43152:SF3">
    <property type="entry name" value="UVRABC SYSTEM PROTEIN A"/>
    <property type="match status" value="1"/>
</dbReference>
<keyword evidence="2" id="KW-0963">Cytoplasm</keyword>
<accession>A0ABZ2UBP2</accession>
<keyword evidence="7" id="KW-0228">DNA excision</keyword>
<dbReference type="Pfam" id="PF17760">
    <property type="entry name" value="UvrA_inter"/>
    <property type="match status" value="1"/>
</dbReference>
<evidence type="ECO:0000256" key="11">
    <source>
        <dbReference type="ARBA" id="ARBA00022881"/>
    </source>
</evidence>
<organism evidence="19 20">
    <name type="scientific">Ash yellows phytoplasma</name>
    <dbReference type="NCBI Taxonomy" id="35780"/>
    <lineage>
        <taxon>Bacteria</taxon>
        <taxon>Bacillati</taxon>
        <taxon>Mycoplasmatota</taxon>
        <taxon>Mollicutes</taxon>
        <taxon>Acholeplasmatales</taxon>
        <taxon>Acholeplasmataceae</taxon>
        <taxon>Candidatus Phytoplasma</taxon>
        <taxon>16SrVII (Ash yellows group)</taxon>
    </lineage>
</organism>
<evidence type="ECO:0000256" key="10">
    <source>
        <dbReference type="ARBA" id="ARBA00022840"/>
    </source>
</evidence>
<evidence type="ECO:0000256" key="9">
    <source>
        <dbReference type="ARBA" id="ARBA00022833"/>
    </source>
</evidence>
<keyword evidence="11" id="KW-0267">Excision nuclease</keyword>
<evidence type="ECO:0000256" key="12">
    <source>
        <dbReference type="ARBA" id="ARBA00023125"/>
    </source>
</evidence>
<evidence type="ECO:0000256" key="17">
    <source>
        <dbReference type="ARBA" id="ARBA00042156"/>
    </source>
</evidence>
<evidence type="ECO:0000256" key="2">
    <source>
        <dbReference type="ARBA" id="ARBA00022490"/>
    </source>
</evidence>
<dbReference type="InterPro" id="IPR041102">
    <property type="entry name" value="UvrA_inter"/>
</dbReference>
<dbReference type="SMART" id="SM00382">
    <property type="entry name" value="AAA"/>
    <property type="match status" value="1"/>
</dbReference>
<evidence type="ECO:0000256" key="3">
    <source>
        <dbReference type="ARBA" id="ARBA00022723"/>
    </source>
</evidence>
<evidence type="ECO:0000313" key="19">
    <source>
        <dbReference type="EMBL" id="WYY26395.1"/>
    </source>
</evidence>
<keyword evidence="13" id="KW-0234">DNA repair</keyword>
<dbReference type="Gene3D" id="3.40.50.300">
    <property type="entry name" value="P-loop containing nucleotide triphosphate hydrolases"/>
    <property type="match status" value="2"/>
</dbReference>
<evidence type="ECO:0000256" key="6">
    <source>
        <dbReference type="ARBA" id="ARBA00022763"/>
    </source>
</evidence>
<dbReference type="InterPro" id="IPR003593">
    <property type="entry name" value="AAA+_ATPase"/>
</dbReference>
<dbReference type="InterPro" id="IPR003439">
    <property type="entry name" value="ABC_transporter-like_ATP-bd"/>
</dbReference>
<evidence type="ECO:0000313" key="20">
    <source>
        <dbReference type="Proteomes" id="UP001484199"/>
    </source>
</evidence>
<dbReference type="InterPro" id="IPR041552">
    <property type="entry name" value="UvrA_DNA-bd"/>
</dbReference>
<dbReference type="NCBIfam" id="TIGR00630">
    <property type="entry name" value="uvra"/>
    <property type="match status" value="1"/>
</dbReference>
<evidence type="ECO:0000256" key="16">
    <source>
        <dbReference type="ARBA" id="ARBA00039316"/>
    </source>
</evidence>
<dbReference type="InterPro" id="IPR027417">
    <property type="entry name" value="P-loop_NTPase"/>
</dbReference>
<reference evidence="19" key="1">
    <citation type="submission" date="2024-03" db="EMBL/GenBank/DDBJ databases">
        <title>The Complete Genome of 'Candidatus Phytoplasma fraxini' AshY1 from the Ash Yellows Group.</title>
        <authorList>
            <person name="Boehm J.W."/>
            <person name="Huettel B."/>
            <person name="Schneider B."/>
            <person name="Kube M."/>
        </authorList>
    </citation>
    <scope>NUCLEOTIDE SEQUENCE [LARGE SCALE GENOMIC DNA]</scope>
    <source>
        <strain evidence="19">AshY1</strain>
    </source>
</reference>
<evidence type="ECO:0000256" key="5">
    <source>
        <dbReference type="ARBA" id="ARBA00022741"/>
    </source>
</evidence>
<comment type="similarity">
    <text evidence="15">Belongs to the ABC transporter superfamily. UvrA family.</text>
</comment>
<evidence type="ECO:0000256" key="7">
    <source>
        <dbReference type="ARBA" id="ARBA00022769"/>
    </source>
</evidence>
<name>A0ABZ2UBP2_ASHYP</name>
<keyword evidence="4" id="KW-0677">Repeat</keyword>
<keyword evidence="10" id="KW-0067">ATP-binding</keyword>
<keyword evidence="12" id="KW-0238">DNA-binding</keyword>
<dbReference type="PANTHER" id="PTHR43152">
    <property type="entry name" value="UVRABC SYSTEM PROTEIN A"/>
    <property type="match status" value="1"/>
</dbReference>
<dbReference type="Gene3D" id="3.30.1490.20">
    <property type="entry name" value="ATP-grasp fold, A domain"/>
    <property type="match status" value="1"/>
</dbReference>
<sequence length="930" mass="106502">MNNNQIIQVRGARVNNLKNINLDIPTSKFIVVTGVSGSGKSSLVFDTLYQEGKRKYIESLNSYTKIFLGNFEKPDVDKIEGLCPAISVSKKIISNNPRCTVGTMTEIYDYLRLLYTHIAVPHHPITNQIIKNQTLEEIADKILQLKTNIKSFILAPISTEEKDKNPNIFKNFIKKGFYRFLVNNQILCLEDDDVLLKANPDYEIYTIIDRFVLNNKERLHNSLELAFSLISEQVCVYQEEKIFKFNRNLSDHEQNFDTPIQNLRLFSFNNSLGFCDNCRGLGIKKKLDLDLIIVYDKSINDGGIIPYFYYKKLYTQIHDLKAFCGHHNIDMETPLQQLSPKLLNTLLYGEQDDKLKTNILNPMNMGVIKILEYYYNENDDKNNINYFIDLFMSQKKCDLCLGARLNKSALMFKIQNNNIYELTQLSIEDLLIFFQKLELNSEEQKIADSILEEITNRLIFLKNIGLGYLTLDRYGKTLSSGENQRIRLTNHISSKLSGILYTLDEPSIGLHPKDNEKLINSLKTIRDLGNTLVVIENDVDTILSADYLIDIGPLAGEQGGEIIACGIPREIMQNKKSLTGKYLIGHERIDIPQKRNLVDFKKVIHIQNASENNLKNITIDFPLEVFTVITGVSGSGKSTLLNQILKSINQTKTFSEKNSNIFLNKHNHIQKIIKINSALISKKPKINLTTYIKILDHIKNLFASTLEAKIKGYTKNDFSLNNKKRICQYCSGEGIQKINMYFLPDVLVKCQKCNGQKFNKDILKIKYKNKNIAEILNMTVQEAFMFFDNLSFIQKKLQNLKDIGLDYIRLGQSFATLSDGELQRIKLVSELEKQNIPNILYILDEPTISLHNEDVKKLIQIIHRIVKHKSTVIIIEHNLDIIKNADYIIDLGPQGGQKGGYIMATGTPEEISNNPQSYTGQYLKKILNLK</sequence>
<dbReference type="Pfam" id="PF00005">
    <property type="entry name" value="ABC_tran"/>
    <property type="match status" value="1"/>
</dbReference>